<protein>
    <submittedName>
        <fullName evidence="2">Uncharacterized protein</fullName>
    </submittedName>
</protein>
<name>A0AAV4A8S3_9GAST</name>
<dbReference type="EMBL" id="BLXT01003724">
    <property type="protein sequence ID" value="GFO03282.1"/>
    <property type="molecule type" value="Genomic_DNA"/>
</dbReference>
<feature type="region of interest" description="Disordered" evidence="1">
    <location>
        <begin position="52"/>
        <end position="83"/>
    </location>
</feature>
<dbReference type="AlphaFoldDB" id="A0AAV4A8S3"/>
<sequence>MIAQTVLNPEQHASLLGGQRSPNQDKTGTCLCDCVCVCLADCHFPQLFVPHIKSTGLPRSPSRAQKKAKRGGYTRPTSATSAW</sequence>
<evidence type="ECO:0000313" key="3">
    <source>
        <dbReference type="Proteomes" id="UP000735302"/>
    </source>
</evidence>
<gene>
    <name evidence="2" type="ORF">PoB_002978700</name>
</gene>
<proteinExistence type="predicted"/>
<accession>A0AAV4A8S3</accession>
<evidence type="ECO:0000313" key="2">
    <source>
        <dbReference type="EMBL" id="GFO03282.1"/>
    </source>
</evidence>
<feature type="region of interest" description="Disordered" evidence="1">
    <location>
        <begin position="1"/>
        <end position="24"/>
    </location>
</feature>
<reference evidence="2 3" key="1">
    <citation type="journal article" date="2021" name="Elife">
        <title>Chloroplast acquisition without the gene transfer in kleptoplastic sea slugs, Plakobranchus ocellatus.</title>
        <authorList>
            <person name="Maeda T."/>
            <person name="Takahashi S."/>
            <person name="Yoshida T."/>
            <person name="Shimamura S."/>
            <person name="Takaki Y."/>
            <person name="Nagai Y."/>
            <person name="Toyoda A."/>
            <person name="Suzuki Y."/>
            <person name="Arimoto A."/>
            <person name="Ishii H."/>
            <person name="Satoh N."/>
            <person name="Nishiyama T."/>
            <person name="Hasebe M."/>
            <person name="Maruyama T."/>
            <person name="Minagawa J."/>
            <person name="Obokata J."/>
            <person name="Shigenobu S."/>
        </authorList>
    </citation>
    <scope>NUCLEOTIDE SEQUENCE [LARGE SCALE GENOMIC DNA]</scope>
</reference>
<evidence type="ECO:0000256" key="1">
    <source>
        <dbReference type="SAM" id="MobiDB-lite"/>
    </source>
</evidence>
<organism evidence="2 3">
    <name type="scientific">Plakobranchus ocellatus</name>
    <dbReference type="NCBI Taxonomy" id="259542"/>
    <lineage>
        <taxon>Eukaryota</taxon>
        <taxon>Metazoa</taxon>
        <taxon>Spiralia</taxon>
        <taxon>Lophotrochozoa</taxon>
        <taxon>Mollusca</taxon>
        <taxon>Gastropoda</taxon>
        <taxon>Heterobranchia</taxon>
        <taxon>Euthyneura</taxon>
        <taxon>Panpulmonata</taxon>
        <taxon>Sacoglossa</taxon>
        <taxon>Placobranchoidea</taxon>
        <taxon>Plakobranchidae</taxon>
        <taxon>Plakobranchus</taxon>
    </lineage>
</organism>
<dbReference type="Proteomes" id="UP000735302">
    <property type="component" value="Unassembled WGS sequence"/>
</dbReference>
<keyword evidence="3" id="KW-1185">Reference proteome</keyword>
<comment type="caution">
    <text evidence="2">The sequence shown here is derived from an EMBL/GenBank/DDBJ whole genome shotgun (WGS) entry which is preliminary data.</text>
</comment>